<organism evidence="1">
    <name type="scientific">Roseihalotalea indica</name>
    <dbReference type="NCBI Taxonomy" id="2867963"/>
    <lineage>
        <taxon>Bacteria</taxon>
        <taxon>Pseudomonadati</taxon>
        <taxon>Bacteroidota</taxon>
        <taxon>Cytophagia</taxon>
        <taxon>Cytophagales</taxon>
        <taxon>Catalimonadaceae</taxon>
        <taxon>Roseihalotalea</taxon>
    </lineage>
</organism>
<dbReference type="AlphaFoldDB" id="A0AA49GMG5"/>
<dbReference type="EMBL" id="CP120682">
    <property type="protein sequence ID" value="WKN35280.1"/>
    <property type="molecule type" value="Genomic_DNA"/>
</dbReference>
<accession>A0AA49GMG5</accession>
<reference evidence="1" key="2">
    <citation type="journal article" date="2024" name="Antonie Van Leeuwenhoek">
        <title>Roseihalotalea indica gen. nov., sp. nov., a halophilic Bacteroidetes from mesopelagic Southwest Indian Ocean with higher carbohydrate metabolic potential.</title>
        <authorList>
            <person name="Chen B."/>
            <person name="Zhang M."/>
            <person name="Lin D."/>
            <person name="Ye J."/>
            <person name="Tang K."/>
        </authorList>
    </citation>
    <scope>NUCLEOTIDE SEQUENCE</scope>
    <source>
        <strain evidence="1">TK19036</strain>
    </source>
</reference>
<name>A0AA49GMG5_9BACT</name>
<proteinExistence type="predicted"/>
<reference evidence="1" key="1">
    <citation type="journal article" date="2023" name="Comput. Struct. Biotechnol. J.">
        <title>Discovery of a novel marine Bacteroidetes with a rich repertoire of carbohydrate-active enzymes.</title>
        <authorList>
            <person name="Chen B."/>
            <person name="Liu G."/>
            <person name="Chen Q."/>
            <person name="Wang H."/>
            <person name="Liu L."/>
            <person name="Tang K."/>
        </authorList>
    </citation>
    <scope>NUCLEOTIDE SEQUENCE</scope>
    <source>
        <strain evidence="1">TK19036</strain>
    </source>
</reference>
<gene>
    <name evidence="1" type="ORF">K4G66_23150</name>
</gene>
<protein>
    <submittedName>
        <fullName evidence="1">Uncharacterized protein</fullName>
    </submittedName>
</protein>
<evidence type="ECO:0000313" key="1">
    <source>
        <dbReference type="EMBL" id="WKN35280.1"/>
    </source>
</evidence>
<sequence>MMTTKQTILSLLIGVWCTVAYGQKRSDVIYQVNDEPLACIIADVTPQEIKFKHLENPDGPDYVLKKEKALLIFKENGDFLLPAEEEADWVAGADNNAHKIITKDHQIHPAQFLEVQGTIINYQGKQGQGKQSIDTDNVLLIIYKDGRHELYSPPEEVAEGLEELGGKMDDYAASTTTVAEQTISGDVINLDAEQKAHFEKMAEVKANDFGKYLRIISNKEEDEEDKLYAIEAACKLFISDSSKVEVSSINRQDKKQYTIPQYLDRLRMLPYDKVELIWMQAQLVSQLRPGEDGKYYGVIAAQQLFRGYLDNEIVYQDVTDKNIEVVLARYEVFDEGVRKQKWDVFLSDIGVQQTREK</sequence>